<gene>
    <name evidence="3" type="ORF">DQQ10_03240</name>
</gene>
<proteinExistence type="predicted"/>
<feature type="signal peptide" evidence="1">
    <location>
        <begin position="1"/>
        <end position="25"/>
    </location>
</feature>
<reference evidence="3 4" key="1">
    <citation type="submission" date="2018-06" db="EMBL/GenBank/DDBJ databases">
        <title>Chryseolinea flavus sp. nov., a member of the phylum Bacteroidetes isolated from soil.</title>
        <authorList>
            <person name="Li Y."/>
            <person name="Wang J."/>
        </authorList>
    </citation>
    <scope>NUCLEOTIDE SEQUENCE [LARGE SCALE GENOMIC DNA]</scope>
    <source>
        <strain evidence="3 4">SDU1-6</strain>
    </source>
</reference>
<sequence length="264" mass="28441">MIRRTFQKIATVICIATLSTLFFFACETDDDKNAKVQVWLTDAPGDYEAVYIDIQGVEVHTSETADEKGWQSLDIREGVYDLLQLTNGLDTLLGEVEIPAGKISQIRLVLGSENSIKVSGKTFDLGTPSAQQSGLKLQIHETLNAGVTYKILLDFDVARSIVLMGNETYKLKPVIRTITEAQDGAIKGLVSPKESTPAVYAIVGDDTLATSFADANGAFLLRGLPADTYVVSVVPNSNYAPTQKNGVVVTLGNVTDLGTITLPQ</sequence>
<dbReference type="Proteomes" id="UP000251889">
    <property type="component" value="Unassembled WGS sequence"/>
</dbReference>
<dbReference type="InterPro" id="IPR013784">
    <property type="entry name" value="Carb-bd-like_fold"/>
</dbReference>
<dbReference type="GO" id="GO:0030246">
    <property type="term" value="F:carbohydrate binding"/>
    <property type="evidence" value="ECO:0007669"/>
    <property type="project" value="InterPro"/>
</dbReference>
<name>A0A364Y9J2_9BACT</name>
<keyword evidence="1" id="KW-0732">Signal</keyword>
<dbReference type="PROSITE" id="PS51257">
    <property type="entry name" value="PROKAR_LIPOPROTEIN"/>
    <property type="match status" value="1"/>
</dbReference>
<dbReference type="Pfam" id="PF14321">
    <property type="entry name" value="DUF4382"/>
    <property type="match status" value="1"/>
</dbReference>
<comment type="caution">
    <text evidence="3">The sequence shown here is derived from an EMBL/GenBank/DDBJ whole genome shotgun (WGS) entry which is preliminary data.</text>
</comment>
<evidence type="ECO:0000256" key="1">
    <source>
        <dbReference type="SAM" id="SignalP"/>
    </source>
</evidence>
<dbReference type="AlphaFoldDB" id="A0A364Y9J2"/>
<dbReference type="RefSeq" id="WP_112745340.1">
    <property type="nucleotide sequence ID" value="NZ_QMFY01000001.1"/>
</dbReference>
<dbReference type="InterPro" id="IPR025491">
    <property type="entry name" value="DUF4382"/>
</dbReference>
<organism evidence="3 4">
    <name type="scientific">Pseudochryseolinea flava</name>
    <dbReference type="NCBI Taxonomy" id="2059302"/>
    <lineage>
        <taxon>Bacteria</taxon>
        <taxon>Pseudomonadati</taxon>
        <taxon>Bacteroidota</taxon>
        <taxon>Cytophagia</taxon>
        <taxon>Cytophagales</taxon>
        <taxon>Fulvivirgaceae</taxon>
        <taxon>Pseudochryseolinea</taxon>
    </lineage>
</organism>
<dbReference type="EMBL" id="QMFY01000001">
    <property type="protein sequence ID" value="RAW03125.1"/>
    <property type="molecule type" value="Genomic_DNA"/>
</dbReference>
<accession>A0A364Y9J2</accession>
<feature type="domain" description="DUF4382" evidence="2">
    <location>
        <begin position="33"/>
        <end position="173"/>
    </location>
</feature>
<keyword evidence="4" id="KW-1185">Reference proteome</keyword>
<dbReference type="Gene3D" id="2.60.40.1120">
    <property type="entry name" value="Carboxypeptidase-like, regulatory domain"/>
    <property type="match status" value="1"/>
</dbReference>
<evidence type="ECO:0000313" key="4">
    <source>
        <dbReference type="Proteomes" id="UP000251889"/>
    </source>
</evidence>
<evidence type="ECO:0000313" key="3">
    <source>
        <dbReference type="EMBL" id="RAW03125.1"/>
    </source>
</evidence>
<evidence type="ECO:0000259" key="2">
    <source>
        <dbReference type="Pfam" id="PF14321"/>
    </source>
</evidence>
<feature type="chain" id="PRO_5016934296" description="DUF4382 domain-containing protein" evidence="1">
    <location>
        <begin position="26"/>
        <end position="264"/>
    </location>
</feature>
<protein>
    <recommendedName>
        <fullName evidence="2">DUF4382 domain-containing protein</fullName>
    </recommendedName>
</protein>
<dbReference type="SUPFAM" id="SSF49452">
    <property type="entry name" value="Starch-binding domain-like"/>
    <property type="match status" value="1"/>
</dbReference>
<dbReference type="OrthoDB" id="2111471at2"/>